<evidence type="ECO:0008006" key="4">
    <source>
        <dbReference type="Google" id="ProtNLM"/>
    </source>
</evidence>
<dbReference type="Gene3D" id="2.60.40.1820">
    <property type="match status" value="2"/>
</dbReference>
<reference evidence="3" key="1">
    <citation type="journal article" date="2019" name="Int. J. Syst. Evol. Microbiol.">
        <title>The Global Catalogue of Microorganisms (GCM) 10K type strain sequencing project: providing services to taxonomists for standard genome sequencing and annotation.</title>
        <authorList>
            <consortium name="The Broad Institute Genomics Platform"/>
            <consortium name="The Broad Institute Genome Sequencing Center for Infectious Disease"/>
            <person name="Wu L."/>
            <person name="Ma J."/>
        </authorList>
    </citation>
    <scope>NUCLEOTIDE SEQUENCE [LARGE SCALE GENOMIC DNA]</scope>
    <source>
        <strain evidence="3">CECT 8288</strain>
    </source>
</reference>
<feature type="signal peptide" evidence="1">
    <location>
        <begin position="1"/>
        <end position="19"/>
    </location>
</feature>
<comment type="caution">
    <text evidence="2">The sequence shown here is derived from an EMBL/GenBank/DDBJ whole genome shotgun (WGS) entry which is preliminary data.</text>
</comment>
<protein>
    <recommendedName>
        <fullName evidence="4">LEA14-like dessication related protein</fullName>
    </recommendedName>
</protein>
<dbReference type="Proteomes" id="UP001595710">
    <property type="component" value="Unassembled WGS sequence"/>
</dbReference>
<organism evidence="2 3">
    <name type="scientific">Reinekea marina</name>
    <dbReference type="NCBI Taxonomy" id="1310421"/>
    <lineage>
        <taxon>Bacteria</taxon>
        <taxon>Pseudomonadati</taxon>
        <taxon>Pseudomonadota</taxon>
        <taxon>Gammaproteobacteria</taxon>
        <taxon>Oceanospirillales</taxon>
        <taxon>Saccharospirillaceae</taxon>
        <taxon>Reinekea</taxon>
    </lineage>
</organism>
<dbReference type="EMBL" id="JBHRYN010000015">
    <property type="protein sequence ID" value="MFC3702686.1"/>
    <property type="molecule type" value="Genomic_DNA"/>
</dbReference>
<dbReference type="PANTHER" id="PTHR31459:SF2">
    <property type="entry name" value="OS03G0843300 PROTEIN"/>
    <property type="match status" value="1"/>
</dbReference>
<dbReference type="PROSITE" id="PS51257">
    <property type="entry name" value="PROKAR_LIPOPROTEIN"/>
    <property type="match status" value="1"/>
</dbReference>
<dbReference type="SUPFAM" id="SSF117070">
    <property type="entry name" value="LEA14-like"/>
    <property type="match status" value="2"/>
</dbReference>
<accession>A0ABV7WTR5</accession>
<sequence>MKHVLTLIMGVLLSSCANLSLNDVYRAPTFEYQQTQITSLDWSSLKGTTVIKIRNSNPYSLPVTDIDIEIWLEGQPWLTLDHKSLQTIPASSSIDLALDWGFVYQEILSQANSAYTRGEADFSVRIKPTLNVPLLGPQSLSWQESFTLPVPKLPKVSLNRWQIDSFSFTSIDMSFGFKIENPNVFSLSGDDLGLTLLREGRALTNIGAPSLNLNAKEDTNFTSTVSLSLLDVGKTVFDGLKEKRWPDGLDIEWRGKLFSKDLGMDLPSIQSLNVGGLD</sequence>
<evidence type="ECO:0000313" key="2">
    <source>
        <dbReference type="EMBL" id="MFC3702686.1"/>
    </source>
</evidence>
<evidence type="ECO:0000313" key="3">
    <source>
        <dbReference type="Proteomes" id="UP001595710"/>
    </source>
</evidence>
<gene>
    <name evidence="2" type="ORF">ACFOND_13660</name>
</gene>
<keyword evidence="1" id="KW-0732">Signal</keyword>
<evidence type="ECO:0000256" key="1">
    <source>
        <dbReference type="SAM" id="SignalP"/>
    </source>
</evidence>
<dbReference type="RefSeq" id="WP_377363275.1">
    <property type="nucleotide sequence ID" value="NZ_JBHRYN010000015.1"/>
</dbReference>
<keyword evidence="3" id="KW-1185">Reference proteome</keyword>
<proteinExistence type="predicted"/>
<name>A0ABV7WTR5_9GAMM</name>
<dbReference type="InterPro" id="IPR045043">
    <property type="entry name" value="Lea14-like"/>
</dbReference>
<feature type="chain" id="PRO_5046241327" description="LEA14-like dessication related protein" evidence="1">
    <location>
        <begin position="20"/>
        <end position="278"/>
    </location>
</feature>
<dbReference type="PANTHER" id="PTHR31459">
    <property type="match status" value="1"/>
</dbReference>